<keyword evidence="4" id="KW-1185">Reference proteome</keyword>
<keyword evidence="2" id="KW-0732">Signal</keyword>
<comment type="caution">
    <text evidence="3">The sequence shown here is derived from an EMBL/GenBank/DDBJ whole genome shotgun (WGS) entry which is preliminary data.</text>
</comment>
<evidence type="ECO:0000256" key="1">
    <source>
        <dbReference type="SAM" id="Coils"/>
    </source>
</evidence>
<name>A0A318UCR6_9SPHI</name>
<sequence length="351" mass="39279">MKLLLKRKIALVIGMTLLGLNYSHAQNLLNMDGWTIGQGSTGVFGRNGTEIENIREWGEGPNGKRVILWKSQPDGLANEDGGWNTNPIAIDHTKMYRFTVWMKKTNSTNGVSYFGCDYVADLDNSPHANPYFWNGKLPELNKWYLLVGYIHGSGDDTQVHMGGIYDGVTGIKVLNCTDFKFFVGTTSTYHRTYLYYDPNVNDRQYFYAPRVDVVNGNEPSVESLLGIPGAGSGNAYFAGKVGIQTPNPGNYELAVNGKIRAKEVKVEAGWSDFVFEKGYPLLPLPEVESFIEKNKHLPDVPSDAEVKKNGVNLGVVHSKLLQKIEELTLYIIELNKTVQQQQKEINHLKKK</sequence>
<dbReference type="AlphaFoldDB" id="A0A318UCR6"/>
<gene>
    <name evidence="3" type="ORF">B0O44_104357</name>
</gene>
<evidence type="ECO:0000313" key="3">
    <source>
        <dbReference type="EMBL" id="PYF74186.1"/>
    </source>
</evidence>
<evidence type="ECO:0000256" key="2">
    <source>
        <dbReference type="SAM" id="SignalP"/>
    </source>
</evidence>
<evidence type="ECO:0000313" key="4">
    <source>
        <dbReference type="Proteomes" id="UP000248198"/>
    </source>
</evidence>
<organism evidence="3 4">
    <name type="scientific">Pedobacter nutrimenti</name>
    <dbReference type="NCBI Taxonomy" id="1241337"/>
    <lineage>
        <taxon>Bacteria</taxon>
        <taxon>Pseudomonadati</taxon>
        <taxon>Bacteroidota</taxon>
        <taxon>Sphingobacteriia</taxon>
        <taxon>Sphingobacteriales</taxon>
        <taxon>Sphingobacteriaceae</taxon>
        <taxon>Pedobacter</taxon>
    </lineage>
</organism>
<protein>
    <submittedName>
        <fullName evidence="3">Uncharacterized protein</fullName>
    </submittedName>
</protein>
<feature type="signal peptide" evidence="2">
    <location>
        <begin position="1"/>
        <end position="25"/>
    </location>
</feature>
<keyword evidence="1" id="KW-0175">Coiled coil</keyword>
<feature type="coiled-coil region" evidence="1">
    <location>
        <begin position="324"/>
        <end position="351"/>
    </location>
</feature>
<dbReference type="EMBL" id="QKLU01000004">
    <property type="protein sequence ID" value="PYF74186.1"/>
    <property type="molecule type" value="Genomic_DNA"/>
</dbReference>
<proteinExistence type="predicted"/>
<accession>A0A318UCR6</accession>
<reference evidence="3 4" key="1">
    <citation type="submission" date="2018-06" db="EMBL/GenBank/DDBJ databases">
        <title>Genomic Encyclopedia of Archaeal and Bacterial Type Strains, Phase II (KMG-II): from individual species to whole genera.</title>
        <authorList>
            <person name="Goeker M."/>
        </authorList>
    </citation>
    <scope>NUCLEOTIDE SEQUENCE [LARGE SCALE GENOMIC DNA]</scope>
    <source>
        <strain evidence="3 4">DSM 27372</strain>
    </source>
</reference>
<dbReference type="Proteomes" id="UP000248198">
    <property type="component" value="Unassembled WGS sequence"/>
</dbReference>
<feature type="chain" id="PRO_5016397741" evidence="2">
    <location>
        <begin position="26"/>
        <end position="351"/>
    </location>
</feature>